<dbReference type="Gene3D" id="3.30.2310.20">
    <property type="entry name" value="RelE-like"/>
    <property type="match status" value="1"/>
</dbReference>
<keyword evidence="4" id="KW-1185">Reference proteome</keyword>
<dbReference type="EMBL" id="JAFBBU010000001">
    <property type="protein sequence ID" value="MBM7472716.1"/>
    <property type="molecule type" value="Genomic_DNA"/>
</dbReference>
<evidence type="ECO:0000313" key="3">
    <source>
        <dbReference type="EMBL" id="MBM7472716.1"/>
    </source>
</evidence>
<evidence type="ECO:0000313" key="4">
    <source>
        <dbReference type="Proteomes" id="UP000776164"/>
    </source>
</evidence>
<dbReference type="RefSeq" id="WP_205109676.1">
    <property type="nucleotide sequence ID" value="NZ_BAAAHT010000002.1"/>
</dbReference>
<reference evidence="3 4" key="1">
    <citation type="submission" date="2021-01" db="EMBL/GenBank/DDBJ databases">
        <title>Sequencing the genomes of 1000 actinobacteria strains.</title>
        <authorList>
            <person name="Klenk H.-P."/>
        </authorList>
    </citation>
    <scope>NUCLEOTIDE SEQUENCE [LARGE SCALE GENOMIC DNA]</scope>
    <source>
        <strain evidence="3 4">DSM 13057</strain>
    </source>
</reference>
<dbReference type="PANTHER" id="PTHR35601">
    <property type="entry name" value="TOXIN RELE"/>
    <property type="match status" value="1"/>
</dbReference>
<comment type="caution">
    <text evidence="3">The sequence shown here is derived from an EMBL/GenBank/DDBJ whole genome shotgun (WGS) entry which is preliminary data.</text>
</comment>
<accession>A0ABS2L758</accession>
<dbReference type="PANTHER" id="PTHR35601:SF1">
    <property type="entry name" value="TOXIN RELE"/>
    <property type="match status" value="1"/>
</dbReference>
<proteinExistence type="inferred from homology"/>
<dbReference type="InterPro" id="IPR007712">
    <property type="entry name" value="RelE/ParE_toxin"/>
</dbReference>
<evidence type="ECO:0000256" key="1">
    <source>
        <dbReference type="ARBA" id="ARBA00006226"/>
    </source>
</evidence>
<keyword evidence="2" id="KW-1277">Toxin-antitoxin system</keyword>
<protein>
    <submittedName>
        <fullName evidence="3">mRNA interferase RelE/StbE</fullName>
    </submittedName>
</protein>
<dbReference type="Pfam" id="PF05016">
    <property type="entry name" value="ParE_toxin"/>
    <property type="match status" value="1"/>
</dbReference>
<dbReference type="SUPFAM" id="SSF143011">
    <property type="entry name" value="RelE-like"/>
    <property type="match status" value="1"/>
</dbReference>
<evidence type="ECO:0000256" key="2">
    <source>
        <dbReference type="ARBA" id="ARBA00022649"/>
    </source>
</evidence>
<gene>
    <name evidence="3" type="ORF">JOE66_002350</name>
</gene>
<dbReference type="Proteomes" id="UP000776164">
    <property type="component" value="Unassembled WGS sequence"/>
</dbReference>
<sequence length="91" mass="10566">MNEKYEVTFTKSARRALAEGLPEKVATAAFEFILGALSENPTRLGKQLEEPLYPLYSARRGEYRIIYRIIDRQLVIVIISIVHRRDAYKTH</sequence>
<organism evidence="3 4">
    <name type="scientific">Subtercola frigoramans</name>
    <dbReference type="NCBI Taxonomy" id="120298"/>
    <lineage>
        <taxon>Bacteria</taxon>
        <taxon>Bacillati</taxon>
        <taxon>Actinomycetota</taxon>
        <taxon>Actinomycetes</taxon>
        <taxon>Micrococcales</taxon>
        <taxon>Microbacteriaceae</taxon>
        <taxon>Subtercola</taxon>
    </lineage>
</organism>
<comment type="similarity">
    <text evidence="1">Belongs to the RelE toxin family.</text>
</comment>
<name>A0ABS2L758_9MICO</name>
<dbReference type="InterPro" id="IPR035093">
    <property type="entry name" value="RelE/ParE_toxin_dom_sf"/>
</dbReference>